<keyword evidence="1" id="KW-1133">Transmembrane helix</keyword>
<proteinExistence type="predicted"/>
<organism evidence="2 3">
    <name type="scientific">Romanomermis culicivorax</name>
    <name type="common">Nematode worm</name>
    <dbReference type="NCBI Taxonomy" id="13658"/>
    <lineage>
        <taxon>Eukaryota</taxon>
        <taxon>Metazoa</taxon>
        <taxon>Ecdysozoa</taxon>
        <taxon>Nematoda</taxon>
        <taxon>Enoplea</taxon>
        <taxon>Dorylaimia</taxon>
        <taxon>Mermithida</taxon>
        <taxon>Mermithoidea</taxon>
        <taxon>Mermithidae</taxon>
        <taxon>Romanomermis</taxon>
    </lineage>
</organism>
<accession>A0A915HRW3</accession>
<dbReference type="Proteomes" id="UP000887565">
    <property type="component" value="Unplaced"/>
</dbReference>
<reference evidence="3" key="1">
    <citation type="submission" date="2022-11" db="UniProtKB">
        <authorList>
            <consortium name="WormBaseParasite"/>
        </authorList>
    </citation>
    <scope>IDENTIFICATION</scope>
</reference>
<name>A0A915HRW3_ROMCU</name>
<evidence type="ECO:0000313" key="2">
    <source>
        <dbReference type="Proteomes" id="UP000887565"/>
    </source>
</evidence>
<keyword evidence="2" id="KW-1185">Reference proteome</keyword>
<evidence type="ECO:0000256" key="1">
    <source>
        <dbReference type="SAM" id="Phobius"/>
    </source>
</evidence>
<protein>
    <submittedName>
        <fullName evidence="3">Uncharacterized protein</fullName>
    </submittedName>
</protein>
<dbReference type="AlphaFoldDB" id="A0A915HRW3"/>
<keyword evidence="1" id="KW-0812">Transmembrane</keyword>
<dbReference type="WBParaSite" id="nRc.2.0.1.t04479-RA">
    <property type="protein sequence ID" value="nRc.2.0.1.t04479-RA"/>
    <property type="gene ID" value="nRc.2.0.1.g04479"/>
</dbReference>
<keyword evidence="1" id="KW-0472">Membrane</keyword>
<evidence type="ECO:0000313" key="3">
    <source>
        <dbReference type="WBParaSite" id="nRc.2.0.1.t04479-RA"/>
    </source>
</evidence>
<sequence length="81" mass="8802">MEQPPNASILWALSLPSHAVILTEKLRRLGECRAKAAMLSTFIARHLESDLCTCGMHRHVAALMIAAVFTIISAALSLAIF</sequence>
<feature type="transmembrane region" description="Helical" evidence="1">
    <location>
        <begin position="60"/>
        <end position="80"/>
    </location>
</feature>